<dbReference type="Proteomes" id="UP000290921">
    <property type="component" value="Unassembled WGS sequence"/>
</dbReference>
<protein>
    <recommendedName>
        <fullName evidence="1">Phosphodiester glycosidase domain-containing protein</fullName>
    </recommendedName>
</protein>
<name>A0A4Q0VC54_CLOTA</name>
<comment type="caution">
    <text evidence="2">The sequence shown here is derived from an EMBL/GenBank/DDBJ whole genome shotgun (WGS) entry which is preliminary data.</text>
</comment>
<feature type="domain" description="Phosphodiester glycosidase" evidence="1">
    <location>
        <begin position="127"/>
        <end position="303"/>
    </location>
</feature>
<sequence>MVYEKFRREIMNKMRLNKKIASAVISMALAFNVFTPISVQALGKFDIKSSFIAKEIDNKTLEIVPGVTEKVYRFIDKDGKKQYVSLMEVRWTSSRVGVKAGTPNNKDSYGMQSVIMQAKASIASGDNVVGGVNGDFYYTVTGEPIGIVYKNGKAVKANHAAEWNFFGVLEDGTPIIGDGKKYNEVKDSLQEALGGNAILVREGRIYQTPSIGGYREPRTAVGIKKDGTIFFITVDGRQEGHSAGISMPDLAQLMIDLEAVEALNLDGGGSSTFVSKKLGSSDLILKNKPSGGIMRNVGNSLLVVNKEESDGIISLAHIEPFHKTFQVGARVQFKATGIDKGGKIISIPQGTVDWSLSDNSYGTIDGNGVFLSNGKVGQVQVQTSYNDEIIGRTWVGITKPEENNKWTMENKTRIAGVNRFETAVSIAKTMYKEVCENVIITNGYNYTDEISASILGNNLKAPVLLVGNSDEQDKIALNYIKQYMNKDGKVFIVGGTGAVGEKFVGKLKVLGIKNIDRMDGKDRYETNIKTNNKLIIEKGKPIILASGEGFADALSIASIAQMKNYPIILTSKNNLSKDAKEYIKKIEPSKIHIVGGEGVVSKEVKNSLMELTSLSNNNIVRLQGSDRYNTNISVLKYFDIVGDTLAIASGTTFPDSLVGSVYASSKNAPILLVNNNMDLSEQNKYIHSKKYKSCIIFGGTGVVRDGLL</sequence>
<organism evidence="2 3">
    <name type="scientific">Clostridium tetani</name>
    <dbReference type="NCBI Taxonomy" id="1513"/>
    <lineage>
        <taxon>Bacteria</taxon>
        <taxon>Bacillati</taxon>
        <taxon>Bacillota</taxon>
        <taxon>Clostridia</taxon>
        <taxon>Eubacteriales</taxon>
        <taxon>Clostridiaceae</taxon>
        <taxon>Clostridium</taxon>
    </lineage>
</organism>
<dbReference type="Pfam" id="PF09992">
    <property type="entry name" value="NAGPA"/>
    <property type="match status" value="1"/>
</dbReference>
<gene>
    <name evidence="2" type="ORF">DP130_06945</name>
</gene>
<dbReference type="PANTHER" id="PTHR30032">
    <property type="entry name" value="N-ACETYLMURAMOYL-L-ALANINE AMIDASE-RELATED"/>
    <property type="match status" value="1"/>
</dbReference>
<dbReference type="Gene3D" id="3.40.50.12090">
    <property type="match status" value="2"/>
</dbReference>
<dbReference type="InterPro" id="IPR051922">
    <property type="entry name" value="Bact_Sporulation_Assoc"/>
</dbReference>
<dbReference type="EMBL" id="QMAP01000005">
    <property type="protein sequence ID" value="RXI49137.1"/>
    <property type="molecule type" value="Genomic_DNA"/>
</dbReference>
<dbReference type="InterPro" id="IPR018711">
    <property type="entry name" value="NAGPA"/>
</dbReference>
<dbReference type="AlphaFoldDB" id="A0A4Q0VC54"/>
<dbReference type="Gene3D" id="2.60.40.1080">
    <property type="match status" value="1"/>
</dbReference>
<dbReference type="PANTHER" id="PTHR30032:SF8">
    <property type="entry name" value="GERMINATION-SPECIFIC N-ACETYLMURAMOYL-L-ALANINE AMIDASE"/>
    <property type="match status" value="1"/>
</dbReference>
<dbReference type="Pfam" id="PF04122">
    <property type="entry name" value="CW_binding_2"/>
    <property type="match status" value="3"/>
</dbReference>
<accession>A0A4Q0VC54</accession>
<proteinExistence type="predicted"/>
<evidence type="ECO:0000313" key="3">
    <source>
        <dbReference type="Proteomes" id="UP000290921"/>
    </source>
</evidence>
<evidence type="ECO:0000259" key="1">
    <source>
        <dbReference type="Pfam" id="PF09992"/>
    </source>
</evidence>
<reference evidence="2 3" key="1">
    <citation type="submission" date="2018-06" db="EMBL/GenBank/DDBJ databases">
        <title>Genome conservation of Clostridium tetani.</title>
        <authorList>
            <person name="Bruggemann H."/>
            <person name="Popoff M.R."/>
        </authorList>
    </citation>
    <scope>NUCLEOTIDE SEQUENCE [LARGE SCALE GENOMIC DNA]</scope>
    <source>
        <strain evidence="2 3">2017.061</strain>
    </source>
</reference>
<evidence type="ECO:0000313" key="2">
    <source>
        <dbReference type="EMBL" id="RXI49137.1"/>
    </source>
</evidence>
<dbReference type="InterPro" id="IPR007253">
    <property type="entry name" value="Cell_wall-bd_2"/>
</dbReference>